<dbReference type="InterPro" id="IPR050176">
    <property type="entry name" value="LTTR"/>
</dbReference>
<dbReference type="Gene3D" id="1.10.10.10">
    <property type="entry name" value="Winged helix-like DNA-binding domain superfamily/Winged helix DNA-binding domain"/>
    <property type="match status" value="1"/>
</dbReference>
<dbReference type="GO" id="GO:0003677">
    <property type="term" value="F:DNA binding"/>
    <property type="evidence" value="ECO:0007669"/>
    <property type="project" value="UniProtKB-KW"/>
</dbReference>
<dbReference type="RefSeq" id="WP_019172245.1">
    <property type="nucleotide sequence ID" value="NZ_QGGG01000004.1"/>
</dbReference>
<reference evidence="6 7" key="1">
    <citation type="submission" date="2018-05" db="EMBL/GenBank/DDBJ databases">
        <title>Genomic Encyclopedia of Type Strains, Phase IV (KMG-IV): sequencing the most valuable type-strain genomes for metagenomic binning, comparative biology and taxonomic classification.</title>
        <authorList>
            <person name="Goeker M."/>
        </authorList>
    </citation>
    <scope>NUCLEOTIDE SEQUENCE [LARGE SCALE GENOMIC DNA]</scope>
    <source>
        <strain evidence="6 7">DSM 6986</strain>
    </source>
</reference>
<comment type="caution">
    <text evidence="6">The sequence shown here is derived from an EMBL/GenBank/DDBJ whole genome shotgun (WGS) entry which is preliminary data.</text>
</comment>
<accession>A0A316C672</accession>
<organism evidence="6 7">
    <name type="scientific">Pseudaminobacter salicylatoxidans</name>
    <dbReference type="NCBI Taxonomy" id="93369"/>
    <lineage>
        <taxon>Bacteria</taxon>
        <taxon>Pseudomonadati</taxon>
        <taxon>Pseudomonadota</taxon>
        <taxon>Alphaproteobacteria</taxon>
        <taxon>Hyphomicrobiales</taxon>
        <taxon>Phyllobacteriaceae</taxon>
        <taxon>Pseudaminobacter</taxon>
    </lineage>
</organism>
<dbReference type="InterPro" id="IPR036388">
    <property type="entry name" value="WH-like_DNA-bd_sf"/>
</dbReference>
<evidence type="ECO:0000313" key="6">
    <source>
        <dbReference type="EMBL" id="PWJ84813.1"/>
    </source>
</evidence>
<evidence type="ECO:0000256" key="4">
    <source>
        <dbReference type="ARBA" id="ARBA00023163"/>
    </source>
</evidence>
<dbReference type="Pfam" id="PF00126">
    <property type="entry name" value="HTH_1"/>
    <property type="match status" value="1"/>
</dbReference>
<sequence>MAQAMTIHLDSDLLRTFVAVAQTGNFTRAAEQVGRTQSAVSMQIRRLEDMVGDTLFERGSRGVSLTQRGQDLIINARRIVSLIDETVASLTAKPLDGPVRIGIPEEYSYSILSRALGTFSKLHPKVEITVRYAHSASQMAALEAGELDLAVVFEWKDFSNGEVLMRDPTVWVTSELHRQHEETPLPVALYDRDGWGKDFALRSLDERGHAYRVAYTSDTTGGLKLAVASGLAIAPVSRSNIPPDCRELTAAEGFGDIDASNVVLHRAPGAHSEAIKGMAEAIREAFYSRLVVTVPPSEDDRALFPVS</sequence>
<dbReference type="GO" id="GO:0003700">
    <property type="term" value="F:DNA-binding transcription factor activity"/>
    <property type="evidence" value="ECO:0007669"/>
    <property type="project" value="InterPro"/>
</dbReference>
<dbReference type="SUPFAM" id="SSF53850">
    <property type="entry name" value="Periplasmic binding protein-like II"/>
    <property type="match status" value="1"/>
</dbReference>
<dbReference type="InterPro" id="IPR036390">
    <property type="entry name" value="WH_DNA-bd_sf"/>
</dbReference>
<dbReference type="Proteomes" id="UP000245396">
    <property type="component" value="Unassembled WGS sequence"/>
</dbReference>
<keyword evidence="2" id="KW-0805">Transcription regulation</keyword>
<dbReference type="PRINTS" id="PR00039">
    <property type="entry name" value="HTHLYSR"/>
</dbReference>
<dbReference type="FunFam" id="1.10.10.10:FF:000001">
    <property type="entry name" value="LysR family transcriptional regulator"/>
    <property type="match status" value="1"/>
</dbReference>
<gene>
    <name evidence="6" type="ORF">C7441_10479</name>
</gene>
<dbReference type="InterPro" id="IPR000847">
    <property type="entry name" value="LysR_HTH_N"/>
</dbReference>
<comment type="similarity">
    <text evidence="1">Belongs to the LysR transcriptional regulatory family.</text>
</comment>
<evidence type="ECO:0000313" key="7">
    <source>
        <dbReference type="Proteomes" id="UP000245396"/>
    </source>
</evidence>
<keyword evidence="3" id="KW-0238">DNA-binding</keyword>
<dbReference type="PANTHER" id="PTHR30579:SF7">
    <property type="entry name" value="HTH-TYPE TRANSCRIPTIONAL REGULATOR LRHA-RELATED"/>
    <property type="match status" value="1"/>
</dbReference>
<dbReference type="PANTHER" id="PTHR30579">
    <property type="entry name" value="TRANSCRIPTIONAL REGULATOR"/>
    <property type="match status" value="1"/>
</dbReference>
<evidence type="ECO:0000256" key="3">
    <source>
        <dbReference type="ARBA" id="ARBA00023125"/>
    </source>
</evidence>
<dbReference type="Pfam" id="PF03466">
    <property type="entry name" value="LysR_substrate"/>
    <property type="match status" value="1"/>
</dbReference>
<keyword evidence="4" id="KW-0804">Transcription</keyword>
<dbReference type="InterPro" id="IPR005119">
    <property type="entry name" value="LysR_subst-bd"/>
</dbReference>
<dbReference type="EMBL" id="QGGG01000004">
    <property type="protein sequence ID" value="PWJ84813.1"/>
    <property type="molecule type" value="Genomic_DNA"/>
</dbReference>
<evidence type="ECO:0000256" key="2">
    <source>
        <dbReference type="ARBA" id="ARBA00023015"/>
    </source>
</evidence>
<dbReference type="PROSITE" id="PS50931">
    <property type="entry name" value="HTH_LYSR"/>
    <property type="match status" value="1"/>
</dbReference>
<dbReference type="AlphaFoldDB" id="A0A316C672"/>
<feature type="domain" description="HTH lysR-type" evidence="5">
    <location>
        <begin position="9"/>
        <end position="66"/>
    </location>
</feature>
<dbReference type="Gene3D" id="3.40.190.10">
    <property type="entry name" value="Periplasmic binding protein-like II"/>
    <property type="match status" value="2"/>
</dbReference>
<protein>
    <submittedName>
        <fullName evidence="6">Transcriptional regulator</fullName>
    </submittedName>
</protein>
<evidence type="ECO:0000259" key="5">
    <source>
        <dbReference type="PROSITE" id="PS50931"/>
    </source>
</evidence>
<dbReference type="STRING" id="1192868.GCA_000304395_02674"/>
<keyword evidence="7" id="KW-1185">Reference proteome</keyword>
<evidence type="ECO:0000256" key="1">
    <source>
        <dbReference type="ARBA" id="ARBA00009437"/>
    </source>
</evidence>
<dbReference type="SUPFAM" id="SSF46785">
    <property type="entry name" value="Winged helix' DNA-binding domain"/>
    <property type="match status" value="1"/>
</dbReference>
<proteinExistence type="inferred from homology"/>
<name>A0A316C672_PSESE</name>